<dbReference type="AlphaFoldDB" id="G4R7N5"/>
<keyword evidence="2" id="KW-1185">Reference proteome</keyword>
<sequence>MGADICDEPYTKPGAGAKAQSDWLFAVLAGVRWRRVKIWVAIVISVGHIGAHRGAAKGWSGIGVRA</sequence>
<dbReference type="HOGENOM" id="CLU_2827318_0_0_5"/>
<gene>
    <name evidence="1" type="ordered locus">KKY_3308</name>
</gene>
<dbReference type="KEGG" id="phl:KKY_3308"/>
<accession>G4R7N5</accession>
<protein>
    <submittedName>
        <fullName evidence="1">Uncharacterized protein</fullName>
    </submittedName>
</protein>
<reference evidence="1 2" key="1">
    <citation type="journal article" date="2012" name="J. Bacteriol.">
        <title>Complete genome sequence of Pelagibacterium halotolerans B2T.</title>
        <authorList>
            <person name="Huo Y.Y."/>
            <person name="Cheng H."/>
            <person name="Han X.F."/>
            <person name="Jiang X.W."/>
            <person name="Sun C."/>
            <person name="Zhang X.Q."/>
            <person name="Zhu X.F."/>
            <person name="Liu Y.F."/>
            <person name="Li P.F."/>
            <person name="Ni P.X."/>
            <person name="Wu M."/>
        </authorList>
    </citation>
    <scope>NUCLEOTIDE SEQUENCE [LARGE SCALE GENOMIC DNA]</scope>
    <source>
        <strain evidence="2">DSM 22347 / JCM 15775 / CGMCC 1.7692 / B2</strain>
    </source>
</reference>
<dbReference type="STRING" id="1082931.KKY_3308"/>
<evidence type="ECO:0000313" key="1">
    <source>
        <dbReference type="EMBL" id="AEQ53295.1"/>
    </source>
</evidence>
<dbReference type="Proteomes" id="UP000008850">
    <property type="component" value="Chromosome"/>
</dbReference>
<name>G4R7N5_PELHB</name>
<evidence type="ECO:0000313" key="2">
    <source>
        <dbReference type="Proteomes" id="UP000008850"/>
    </source>
</evidence>
<dbReference type="EMBL" id="CP003075">
    <property type="protein sequence ID" value="AEQ53295.1"/>
    <property type="molecule type" value="Genomic_DNA"/>
</dbReference>
<organism evidence="1 2">
    <name type="scientific">Pelagibacterium halotolerans (strain DSM 22347 / JCM 15775 / CGMCC 1.7692 / B2)</name>
    <dbReference type="NCBI Taxonomy" id="1082931"/>
    <lineage>
        <taxon>Bacteria</taxon>
        <taxon>Pseudomonadati</taxon>
        <taxon>Pseudomonadota</taxon>
        <taxon>Alphaproteobacteria</taxon>
        <taxon>Hyphomicrobiales</taxon>
        <taxon>Devosiaceae</taxon>
        <taxon>Pelagibacterium</taxon>
    </lineage>
</organism>
<proteinExistence type="predicted"/>